<dbReference type="Proteomes" id="UP000487757">
    <property type="component" value="Unassembled WGS sequence"/>
</dbReference>
<evidence type="ECO:0000313" key="4">
    <source>
        <dbReference type="Proteomes" id="UP000487757"/>
    </source>
</evidence>
<comment type="caution">
    <text evidence="3">The sequence shown here is derived from an EMBL/GenBank/DDBJ whole genome shotgun (WGS) entry which is preliminary data.</text>
</comment>
<gene>
    <name evidence="3" type="ORF">GJU39_18630</name>
</gene>
<accession>A0A7K0G4E4</accession>
<evidence type="ECO:0000256" key="2">
    <source>
        <dbReference type="SAM" id="Phobius"/>
    </source>
</evidence>
<protein>
    <submittedName>
        <fullName evidence="3">Uncharacterized protein</fullName>
    </submittedName>
</protein>
<feature type="transmembrane region" description="Helical" evidence="2">
    <location>
        <begin position="38"/>
        <end position="56"/>
    </location>
</feature>
<dbReference type="AlphaFoldDB" id="A0A7K0G4E4"/>
<dbReference type="OrthoDB" id="772914at2"/>
<name>A0A7K0G4E4_9SPHI</name>
<keyword evidence="2" id="KW-0812">Transmembrane</keyword>
<keyword evidence="2" id="KW-0472">Membrane</keyword>
<evidence type="ECO:0000256" key="1">
    <source>
        <dbReference type="SAM" id="MobiDB-lite"/>
    </source>
</evidence>
<keyword evidence="2" id="KW-1133">Transmembrane helix</keyword>
<organism evidence="3 4">
    <name type="scientific">Pedobacter petrophilus</name>
    <dbReference type="NCBI Taxonomy" id="1908241"/>
    <lineage>
        <taxon>Bacteria</taxon>
        <taxon>Pseudomonadati</taxon>
        <taxon>Bacteroidota</taxon>
        <taxon>Sphingobacteriia</taxon>
        <taxon>Sphingobacteriales</taxon>
        <taxon>Sphingobacteriaceae</taxon>
        <taxon>Pedobacter</taxon>
    </lineage>
</organism>
<dbReference type="EMBL" id="WKKH01000040">
    <property type="protein sequence ID" value="MRX78099.1"/>
    <property type="molecule type" value="Genomic_DNA"/>
</dbReference>
<evidence type="ECO:0000313" key="3">
    <source>
        <dbReference type="EMBL" id="MRX78099.1"/>
    </source>
</evidence>
<dbReference type="RefSeq" id="WP_154282509.1">
    <property type="nucleotide sequence ID" value="NZ_JBHUJQ010000001.1"/>
</dbReference>
<feature type="compositionally biased region" description="Basic and acidic residues" evidence="1">
    <location>
        <begin position="12"/>
        <end position="25"/>
    </location>
</feature>
<sequence length="70" mass="8111">MSNVSNPNPEQMDDRMESDHNHSQELNRSSPKRKFEGWPILWILLALSIISAIIWYTGSAADLLNWIEKD</sequence>
<keyword evidence="4" id="KW-1185">Reference proteome</keyword>
<feature type="region of interest" description="Disordered" evidence="1">
    <location>
        <begin position="1"/>
        <end position="31"/>
    </location>
</feature>
<reference evidence="3 4" key="1">
    <citation type="submission" date="2019-11" db="EMBL/GenBank/DDBJ databases">
        <title>Pedobacter petrophilus genome.</title>
        <authorList>
            <person name="Feldbauer M.J."/>
            <person name="Newman J.D."/>
        </authorList>
    </citation>
    <scope>NUCLEOTIDE SEQUENCE [LARGE SCALE GENOMIC DNA]</scope>
    <source>
        <strain evidence="3 4">LMG 29686</strain>
    </source>
</reference>
<proteinExistence type="predicted"/>